<gene>
    <name evidence="7" type="ORF">PG986_005836</name>
</gene>
<dbReference type="InterPro" id="IPR027417">
    <property type="entry name" value="P-loop_NTPase"/>
</dbReference>
<dbReference type="Pfam" id="PF03029">
    <property type="entry name" value="ATP_bind_1"/>
    <property type="match status" value="1"/>
</dbReference>
<comment type="function">
    <text evidence="5">Small GTPase required for proper localization of RNA polymerase II and III (RNAPII and RNAPIII). May act at an RNAP assembly step prior to nuclear import.</text>
</comment>
<dbReference type="CDD" id="cd17871">
    <property type="entry name" value="GPN2"/>
    <property type="match status" value="1"/>
</dbReference>
<dbReference type="Gene3D" id="3.40.50.300">
    <property type="entry name" value="P-loop containing nucleotide triphosphate hydrolases"/>
    <property type="match status" value="1"/>
</dbReference>
<keyword evidence="4 5" id="KW-0342">GTP-binding</keyword>
<dbReference type="SUPFAM" id="SSF52540">
    <property type="entry name" value="P-loop containing nucleoside triphosphate hydrolases"/>
    <property type="match status" value="1"/>
</dbReference>
<proteinExistence type="inferred from homology"/>
<evidence type="ECO:0000313" key="8">
    <source>
        <dbReference type="Proteomes" id="UP001391051"/>
    </source>
</evidence>
<accession>A0ABR1QIN9</accession>
<organism evidence="7 8">
    <name type="scientific">Apiospora aurea</name>
    <dbReference type="NCBI Taxonomy" id="335848"/>
    <lineage>
        <taxon>Eukaryota</taxon>
        <taxon>Fungi</taxon>
        <taxon>Dikarya</taxon>
        <taxon>Ascomycota</taxon>
        <taxon>Pezizomycotina</taxon>
        <taxon>Sordariomycetes</taxon>
        <taxon>Xylariomycetidae</taxon>
        <taxon>Amphisphaeriales</taxon>
        <taxon>Apiosporaceae</taxon>
        <taxon>Apiospora</taxon>
    </lineage>
</organism>
<dbReference type="RefSeq" id="XP_066701920.1">
    <property type="nucleotide sequence ID" value="XM_066842058.1"/>
</dbReference>
<keyword evidence="3 5" id="KW-0378">Hydrolase</keyword>
<comment type="caution">
    <text evidence="7">The sequence shown here is derived from an EMBL/GenBank/DDBJ whole genome shotgun (WGS) entry which is preliminary data.</text>
</comment>
<dbReference type="Proteomes" id="UP001391051">
    <property type="component" value="Unassembled WGS sequence"/>
</dbReference>
<evidence type="ECO:0000313" key="7">
    <source>
        <dbReference type="EMBL" id="KAK7956614.1"/>
    </source>
</evidence>
<comment type="subunit">
    <text evidence="5">Binds to RNA polymerase II (RNAPII).</text>
</comment>
<keyword evidence="8" id="KW-1185">Reference proteome</keyword>
<comment type="similarity">
    <text evidence="1 5">Belongs to the GPN-loop GTPase family.</text>
</comment>
<dbReference type="InterPro" id="IPR004130">
    <property type="entry name" value="Gpn"/>
</dbReference>
<evidence type="ECO:0000256" key="4">
    <source>
        <dbReference type="ARBA" id="ARBA00023134"/>
    </source>
</evidence>
<dbReference type="PANTHER" id="PTHR21231:SF3">
    <property type="entry name" value="GPN-LOOP GTPASE 2"/>
    <property type="match status" value="1"/>
</dbReference>
<evidence type="ECO:0000256" key="6">
    <source>
        <dbReference type="SAM" id="MobiDB-lite"/>
    </source>
</evidence>
<sequence>MPFAQLLVGSPGAGKSTYCDGMHQFMSAIGRECSVVNLDPANDKTNYPCALDIRDLVTLEEIMADDQLGPNGGVLYAFEELEHNMEWLENGLKELGDSYVLFDCPGQVELYTHHNSLRNIFFKLQKLGYRLVVVHLSDSFCLTQPSLYISNLLLTLRAMLQMDLPHINVLTKIDKLSSYDPLPFNLDYYTEVQDLNYLLPSLEDEAPGLRSEKFARLNSAVAELIENFALVHFEVLAVENKKSMMQLLRVIDRAGGYVFGGAEGANDTVWQIAMRNKSSMMEALDIQERWIDSKEAYDAAEKEEDEEQAKRLGHADPSGAGATTPELIPDDDDDPYDGLPPPTGDSGIKIVRSNRT</sequence>
<evidence type="ECO:0000256" key="3">
    <source>
        <dbReference type="ARBA" id="ARBA00022801"/>
    </source>
</evidence>
<feature type="region of interest" description="Disordered" evidence="6">
    <location>
        <begin position="297"/>
        <end position="356"/>
    </location>
</feature>
<evidence type="ECO:0000256" key="1">
    <source>
        <dbReference type="ARBA" id="ARBA00005290"/>
    </source>
</evidence>
<dbReference type="InterPro" id="IPR030231">
    <property type="entry name" value="Gpn2"/>
</dbReference>
<keyword evidence="2 5" id="KW-0547">Nucleotide-binding</keyword>
<reference evidence="7 8" key="1">
    <citation type="submission" date="2023-01" db="EMBL/GenBank/DDBJ databases">
        <title>Analysis of 21 Apiospora genomes using comparative genomics revels a genus with tremendous synthesis potential of carbohydrate active enzymes and secondary metabolites.</title>
        <authorList>
            <person name="Sorensen T."/>
        </authorList>
    </citation>
    <scope>NUCLEOTIDE SEQUENCE [LARGE SCALE GENOMIC DNA]</scope>
    <source>
        <strain evidence="7 8">CBS 24483</strain>
    </source>
</reference>
<dbReference type="PANTHER" id="PTHR21231">
    <property type="entry name" value="XPA-BINDING PROTEIN 1-RELATED"/>
    <property type="match status" value="1"/>
</dbReference>
<dbReference type="EMBL" id="JAQQWE010000004">
    <property type="protein sequence ID" value="KAK7956614.1"/>
    <property type="molecule type" value="Genomic_DNA"/>
</dbReference>
<name>A0ABR1QIN9_9PEZI</name>
<evidence type="ECO:0000256" key="2">
    <source>
        <dbReference type="ARBA" id="ARBA00022741"/>
    </source>
</evidence>
<evidence type="ECO:0000256" key="5">
    <source>
        <dbReference type="RuleBase" id="RU365059"/>
    </source>
</evidence>
<protein>
    <recommendedName>
        <fullName evidence="5">GPN-loop GTPase 2</fullName>
    </recommendedName>
</protein>
<dbReference type="GeneID" id="92075120"/>